<evidence type="ECO:0000313" key="3">
    <source>
        <dbReference type="Proteomes" id="UP000471435"/>
    </source>
</evidence>
<accession>A0A6I4V2M7</accession>
<feature type="chain" id="PRO_5026105808" evidence="1">
    <location>
        <begin position="19"/>
        <end position="158"/>
    </location>
</feature>
<keyword evidence="3" id="KW-1185">Reference proteome</keyword>
<dbReference type="InterPro" id="IPR007410">
    <property type="entry name" value="LpqE-like"/>
</dbReference>
<dbReference type="InterPro" id="IPR036182">
    <property type="entry name" value="PCuAC_sf"/>
</dbReference>
<reference evidence="2 3" key="1">
    <citation type="submission" date="2019-12" db="EMBL/GenBank/DDBJ databases">
        <title>Genomic-based taxomic classification of the family Erythrobacteraceae.</title>
        <authorList>
            <person name="Xu L."/>
        </authorList>
    </citation>
    <scope>NUCLEOTIDE SEQUENCE [LARGE SCALE GENOMIC DNA]</scope>
    <source>
        <strain evidence="2 3">SW-109</strain>
    </source>
</reference>
<dbReference type="Proteomes" id="UP000471435">
    <property type="component" value="Unassembled WGS sequence"/>
</dbReference>
<feature type="signal peptide" evidence="1">
    <location>
        <begin position="1"/>
        <end position="18"/>
    </location>
</feature>
<dbReference type="Pfam" id="PF04314">
    <property type="entry name" value="PCuAC"/>
    <property type="match status" value="1"/>
</dbReference>
<protein>
    <submittedName>
        <fullName evidence="2">Copper chaperone PCu(A)C</fullName>
    </submittedName>
</protein>
<dbReference type="OrthoDB" id="9796962at2"/>
<evidence type="ECO:0000313" key="2">
    <source>
        <dbReference type="EMBL" id="MXP46644.1"/>
    </source>
</evidence>
<comment type="caution">
    <text evidence="2">The sequence shown here is derived from an EMBL/GenBank/DDBJ whole genome shotgun (WGS) entry which is preliminary data.</text>
</comment>
<sequence length="158" mass="16687">MKRFMAGAALAIATIGLAACDNATDEVVEAPDGVPGMSATNGRMLLAPVEGNPAAVYFDLKYDGDRALSLSRAAVEGAESAVMHEYGEYDFKVQMMEMLPVPLTKGTELTFEPGGKHIMAMNVSPELKPGGTTEVTLIVSGGDKYSFPVEIRAAGDER</sequence>
<evidence type="ECO:0000256" key="1">
    <source>
        <dbReference type="SAM" id="SignalP"/>
    </source>
</evidence>
<dbReference type="SUPFAM" id="SSF110087">
    <property type="entry name" value="DR1885-like metal-binding protein"/>
    <property type="match status" value="1"/>
</dbReference>
<organism evidence="2 3">
    <name type="scientific">Pontixanthobacter luteolus</name>
    <dbReference type="NCBI Taxonomy" id="295089"/>
    <lineage>
        <taxon>Bacteria</taxon>
        <taxon>Pseudomonadati</taxon>
        <taxon>Pseudomonadota</taxon>
        <taxon>Alphaproteobacteria</taxon>
        <taxon>Sphingomonadales</taxon>
        <taxon>Erythrobacteraceae</taxon>
        <taxon>Pontixanthobacter</taxon>
    </lineage>
</organism>
<name>A0A6I4V2M7_9SPHN</name>
<keyword evidence="1" id="KW-0732">Signal</keyword>
<proteinExistence type="predicted"/>
<dbReference type="PROSITE" id="PS51257">
    <property type="entry name" value="PROKAR_LIPOPROTEIN"/>
    <property type="match status" value="1"/>
</dbReference>
<gene>
    <name evidence="2" type="ORF">GRI43_04445</name>
</gene>
<dbReference type="AlphaFoldDB" id="A0A6I4V2M7"/>
<dbReference type="Gene3D" id="2.60.40.1890">
    <property type="entry name" value="PCu(A)C copper chaperone"/>
    <property type="match status" value="1"/>
</dbReference>
<dbReference type="EMBL" id="WTYP01000001">
    <property type="protein sequence ID" value="MXP46644.1"/>
    <property type="molecule type" value="Genomic_DNA"/>
</dbReference>
<dbReference type="RefSeq" id="WP_160730635.1">
    <property type="nucleotide sequence ID" value="NZ_CANLWR010000001.1"/>
</dbReference>